<organism evidence="2 3">
    <name type="scientific">Puccinia striiformis f. sp. tritici PST-78</name>
    <dbReference type="NCBI Taxonomy" id="1165861"/>
    <lineage>
        <taxon>Eukaryota</taxon>
        <taxon>Fungi</taxon>
        <taxon>Dikarya</taxon>
        <taxon>Basidiomycota</taxon>
        <taxon>Pucciniomycotina</taxon>
        <taxon>Pucciniomycetes</taxon>
        <taxon>Pucciniales</taxon>
        <taxon>Pucciniaceae</taxon>
        <taxon>Puccinia</taxon>
    </lineage>
</organism>
<comment type="caution">
    <text evidence="2">The sequence shown here is derived from an EMBL/GenBank/DDBJ whole genome shotgun (WGS) entry which is preliminary data.</text>
</comment>
<keyword evidence="1" id="KW-0732">Signal</keyword>
<sequence length="135" mass="14693">MANQRFSNRFLIVCLIAIIGLVLPNLVSSAVTPSVPGVSGEFNQPGPQKPKTGTGTSKAAVVYIITYDDIATDEQIQTFEQKLVSNKIDILYQYKELHGISVSMTAAQKKLIKDDPIIIGIKKDKEAKGVDYAPN</sequence>
<name>A0A0L0W0R2_9BASI</name>
<gene>
    <name evidence="2" type="ORF">PSTG_01732</name>
</gene>
<feature type="signal peptide" evidence="1">
    <location>
        <begin position="1"/>
        <end position="29"/>
    </location>
</feature>
<evidence type="ECO:0000313" key="3">
    <source>
        <dbReference type="Proteomes" id="UP000054564"/>
    </source>
</evidence>
<dbReference type="SUPFAM" id="SSF54897">
    <property type="entry name" value="Protease propeptides/inhibitors"/>
    <property type="match status" value="1"/>
</dbReference>
<evidence type="ECO:0008006" key="4">
    <source>
        <dbReference type="Google" id="ProtNLM"/>
    </source>
</evidence>
<dbReference type="Gene3D" id="3.30.70.80">
    <property type="entry name" value="Peptidase S8 propeptide/proteinase inhibitor I9"/>
    <property type="match status" value="1"/>
</dbReference>
<dbReference type="InterPro" id="IPR037045">
    <property type="entry name" value="S8pro/Inhibitor_I9_sf"/>
</dbReference>
<evidence type="ECO:0000313" key="2">
    <source>
        <dbReference type="EMBL" id="KNF05101.1"/>
    </source>
</evidence>
<keyword evidence="3" id="KW-1185">Reference proteome</keyword>
<evidence type="ECO:0000256" key="1">
    <source>
        <dbReference type="SAM" id="SignalP"/>
    </source>
</evidence>
<dbReference type="EMBL" id="AJIL01000009">
    <property type="protein sequence ID" value="KNF05101.1"/>
    <property type="molecule type" value="Genomic_DNA"/>
</dbReference>
<dbReference type="AlphaFoldDB" id="A0A0L0W0R2"/>
<protein>
    <recommendedName>
        <fullName evidence="4">Inhibitor I9 domain-containing protein</fullName>
    </recommendedName>
</protein>
<reference evidence="3" key="1">
    <citation type="submission" date="2014-03" db="EMBL/GenBank/DDBJ databases">
        <title>The Genome Sequence of Puccinia striiformis f. sp. tritici PST-78.</title>
        <authorList>
            <consortium name="The Broad Institute Genome Sequencing Platform"/>
            <person name="Cuomo C."/>
            <person name="Hulbert S."/>
            <person name="Chen X."/>
            <person name="Walker B."/>
            <person name="Young S.K."/>
            <person name="Zeng Q."/>
            <person name="Gargeya S."/>
            <person name="Fitzgerald M."/>
            <person name="Haas B."/>
            <person name="Abouelleil A."/>
            <person name="Alvarado L."/>
            <person name="Arachchi H.M."/>
            <person name="Berlin A.M."/>
            <person name="Chapman S.B."/>
            <person name="Goldberg J."/>
            <person name="Griggs A."/>
            <person name="Gujja S."/>
            <person name="Hansen M."/>
            <person name="Howarth C."/>
            <person name="Imamovic A."/>
            <person name="Larimer J."/>
            <person name="McCowan C."/>
            <person name="Montmayeur A."/>
            <person name="Murphy C."/>
            <person name="Neiman D."/>
            <person name="Pearson M."/>
            <person name="Priest M."/>
            <person name="Roberts A."/>
            <person name="Saif S."/>
            <person name="Shea T."/>
            <person name="Sisk P."/>
            <person name="Sykes S."/>
            <person name="Wortman J."/>
            <person name="Nusbaum C."/>
            <person name="Birren B."/>
        </authorList>
    </citation>
    <scope>NUCLEOTIDE SEQUENCE [LARGE SCALE GENOMIC DNA]</scope>
    <source>
        <strain evidence="3">race PST-78</strain>
    </source>
</reference>
<accession>A0A0L0W0R2</accession>
<proteinExistence type="predicted"/>
<feature type="chain" id="PRO_5005550740" description="Inhibitor I9 domain-containing protein" evidence="1">
    <location>
        <begin position="30"/>
        <end position="135"/>
    </location>
</feature>
<dbReference type="Proteomes" id="UP000054564">
    <property type="component" value="Unassembled WGS sequence"/>
</dbReference>